<dbReference type="AlphaFoldDB" id="A0A1X6NWS5"/>
<gene>
    <name evidence="1" type="ORF">BU14_0381s0020</name>
</gene>
<evidence type="ECO:0000313" key="1">
    <source>
        <dbReference type="EMBL" id="OSX73079.1"/>
    </source>
</evidence>
<name>A0A1X6NWS5_PORUM</name>
<reference evidence="1 2" key="1">
    <citation type="submission" date="2017-03" db="EMBL/GenBank/DDBJ databases">
        <title>WGS assembly of Porphyra umbilicalis.</title>
        <authorList>
            <person name="Brawley S.H."/>
            <person name="Blouin N.A."/>
            <person name="Ficko-Blean E."/>
            <person name="Wheeler G.L."/>
            <person name="Lohr M."/>
            <person name="Goodson H.V."/>
            <person name="Jenkins J.W."/>
            <person name="Blaby-Haas C.E."/>
            <person name="Helliwell K.E."/>
            <person name="Chan C."/>
            <person name="Marriage T."/>
            <person name="Bhattacharya D."/>
            <person name="Klein A.S."/>
            <person name="Badis Y."/>
            <person name="Brodie J."/>
            <person name="Cao Y."/>
            <person name="Collen J."/>
            <person name="Dittami S.M."/>
            <person name="Gachon C.M."/>
            <person name="Green B.R."/>
            <person name="Karpowicz S."/>
            <person name="Kim J.W."/>
            <person name="Kudahl U."/>
            <person name="Lin S."/>
            <person name="Michel G."/>
            <person name="Mittag M."/>
            <person name="Olson B.J."/>
            <person name="Pangilinan J."/>
            <person name="Peng Y."/>
            <person name="Qiu H."/>
            <person name="Shu S."/>
            <person name="Singer J.T."/>
            <person name="Smith A.G."/>
            <person name="Sprecher B.N."/>
            <person name="Wagner V."/>
            <person name="Wang W."/>
            <person name="Wang Z.-Y."/>
            <person name="Yan J."/>
            <person name="Yarish C."/>
            <person name="Zoeuner-Riek S."/>
            <person name="Zhuang Y."/>
            <person name="Zou Y."/>
            <person name="Lindquist E.A."/>
            <person name="Grimwood J."/>
            <person name="Barry K."/>
            <person name="Rokhsar D.S."/>
            <person name="Schmutz J."/>
            <person name="Stiller J.W."/>
            <person name="Grossman A.R."/>
            <person name="Prochnik S.E."/>
        </authorList>
    </citation>
    <scope>NUCLEOTIDE SEQUENCE [LARGE SCALE GENOMIC DNA]</scope>
    <source>
        <strain evidence="1">4086291</strain>
    </source>
</reference>
<keyword evidence="2" id="KW-1185">Reference proteome</keyword>
<dbReference type="Proteomes" id="UP000218209">
    <property type="component" value="Unassembled WGS sequence"/>
</dbReference>
<accession>A0A1X6NWS5</accession>
<dbReference type="EMBL" id="KV919021">
    <property type="protein sequence ID" value="OSX73079.1"/>
    <property type="molecule type" value="Genomic_DNA"/>
</dbReference>
<proteinExistence type="predicted"/>
<evidence type="ECO:0000313" key="2">
    <source>
        <dbReference type="Proteomes" id="UP000218209"/>
    </source>
</evidence>
<organism evidence="1 2">
    <name type="scientific">Porphyra umbilicalis</name>
    <name type="common">Purple laver</name>
    <name type="synonym">Red alga</name>
    <dbReference type="NCBI Taxonomy" id="2786"/>
    <lineage>
        <taxon>Eukaryota</taxon>
        <taxon>Rhodophyta</taxon>
        <taxon>Bangiophyceae</taxon>
        <taxon>Bangiales</taxon>
        <taxon>Bangiaceae</taxon>
        <taxon>Porphyra</taxon>
    </lineage>
</organism>
<dbReference type="PROSITE" id="PS51257">
    <property type="entry name" value="PROKAR_LIPOPROTEIN"/>
    <property type="match status" value="1"/>
</dbReference>
<protein>
    <submittedName>
        <fullName evidence="1">Uncharacterized protein</fullName>
    </submittedName>
</protein>
<sequence length="70" mass="7445">MSEPRRQGLPSRSACGASVAVAGCGSGLGARRRGLARQDCLLHCCRCCWGGCEKGWRRPAALLRRTGRAS</sequence>